<dbReference type="PANTHER" id="PTHR46558">
    <property type="entry name" value="TRACRIPTIONAL REGULATORY PROTEIN-RELATED-RELATED"/>
    <property type="match status" value="1"/>
</dbReference>
<dbReference type="InterPro" id="IPR001387">
    <property type="entry name" value="Cro/C1-type_HTH"/>
</dbReference>
<dbReference type="PANTHER" id="PTHR46558:SF11">
    <property type="entry name" value="HTH-TYPE TRANSCRIPTIONAL REGULATOR XRE"/>
    <property type="match status" value="1"/>
</dbReference>
<dbReference type="InterPro" id="IPR010982">
    <property type="entry name" value="Lambda_DNA-bd_dom_sf"/>
</dbReference>
<comment type="caution">
    <text evidence="4">The sequence shown here is derived from an EMBL/GenBank/DDBJ whole genome shotgun (WGS) entry which is preliminary data.</text>
</comment>
<sequence length="73" mass="8161">MVGIAELRAKHGKMSQRDLAKKLGTTQTSISNWENNPMTINGKYLIKIALLFNVSTDDLLGIENEKEKQDKTA</sequence>
<evidence type="ECO:0000313" key="4">
    <source>
        <dbReference type="EMBL" id="MCC9273546.1"/>
    </source>
</evidence>
<dbReference type="GO" id="GO:0003677">
    <property type="term" value="F:DNA binding"/>
    <property type="evidence" value="ECO:0007669"/>
    <property type="project" value="UniProtKB-KW"/>
</dbReference>
<feature type="domain" description="HTH cro/C1-type" evidence="3">
    <location>
        <begin position="4"/>
        <end position="59"/>
    </location>
</feature>
<gene>
    <name evidence="4" type="ORF">K8V42_04570</name>
</gene>
<dbReference type="SUPFAM" id="SSF47413">
    <property type="entry name" value="lambda repressor-like DNA-binding domains"/>
    <property type="match status" value="1"/>
</dbReference>
<reference evidence="4" key="1">
    <citation type="journal article" date="2021" name="PeerJ">
        <title>Extensive microbial diversity within the chicken gut microbiome revealed by metagenomics and culture.</title>
        <authorList>
            <person name="Gilroy R."/>
            <person name="Ravi A."/>
            <person name="Getino M."/>
            <person name="Pursley I."/>
            <person name="Horton D.L."/>
            <person name="Alikhan N.F."/>
            <person name="Baker D."/>
            <person name="Gharbi K."/>
            <person name="Hall N."/>
            <person name="Watson M."/>
            <person name="Adriaenssens E.M."/>
            <person name="Foster-Nyarko E."/>
            <person name="Jarju S."/>
            <person name="Secka A."/>
            <person name="Antonio M."/>
            <person name="Oren A."/>
            <person name="Chaudhuri R.R."/>
            <person name="La Ragione R."/>
            <person name="Hildebrand F."/>
            <person name="Pallen M.J."/>
        </authorList>
    </citation>
    <scope>NUCLEOTIDE SEQUENCE</scope>
    <source>
        <strain evidence="4">150</strain>
    </source>
</reference>
<evidence type="ECO:0000256" key="2">
    <source>
        <dbReference type="SAM" id="MobiDB-lite"/>
    </source>
</evidence>
<feature type="region of interest" description="Disordered" evidence="2">
    <location>
        <begin position="1"/>
        <end position="20"/>
    </location>
</feature>
<proteinExistence type="predicted"/>
<dbReference type="CDD" id="cd00093">
    <property type="entry name" value="HTH_XRE"/>
    <property type="match status" value="1"/>
</dbReference>
<evidence type="ECO:0000313" key="5">
    <source>
        <dbReference type="Proteomes" id="UP000813384"/>
    </source>
</evidence>
<dbReference type="Proteomes" id="UP000813384">
    <property type="component" value="Unassembled WGS sequence"/>
</dbReference>
<protein>
    <submittedName>
        <fullName evidence="4">Helix-turn-helix transcriptional regulator</fullName>
    </submittedName>
</protein>
<dbReference type="PROSITE" id="PS50943">
    <property type="entry name" value="HTH_CROC1"/>
    <property type="match status" value="1"/>
</dbReference>
<name>A0A9E3ZTT1_9ENTE</name>
<dbReference type="SMART" id="SM00530">
    <property type="entry name" value="HTH_XRE"/>
    <property type="match status" value="1"/>
</dbReference>
<organism evidence="4 5">
    <name type="scientific">Enterococcus aquimarinus</name>
    <dbReference type="NCBI Taxonomy" id="328396"/>
    <lineage>
        <taxon>Bacteria</taxon>
        <taxon>Bacillati</taxon>
        <taxon>Bacillota</taxon>
        <taxon>Bacilli</taxon>
        <taxon>Lactobacillales</taxon>
        <taxon>Enterococcaceae</taxon>
        <taxon>Enterococcus</taxon>
    </lineage>
</organism>
<keyword evidence="1" id="KW-0238">DNA-binding</keyword>
<dbReference type="Pfam" id="PF01381">
    <property type="entry name" value="HTH_3"/>
    <property type="match status" value="1"/>
</dbReference>
<evidence type="ECO:0000256" key="1">
    <source>
        <dbReference type="ARBA" id="ARBA00023125"/>
    </source>
</evidence>
<evidence type="ECO:0000259" key="3">
    <source>
        <dbReference type="PROSITE" id="PS50943"/>
    </source>
</evidence>
<accession>A0A9E3ZTT1</accession>
<dbReference type="Gene3D" id="1.10.260.40">
    <property type="entry name" value="lambda repressor-like DNA-binding domains"/>
    <property type="match status" value="1"/>
</dbReference>
<dbReference type="AlphaFoldDB" id="A0A9E3ZTT1"/>
<reference evidence="4" key="2">
    <citation type="submission" date="2021-11" db="EMBL/GenBank/DDBJ databases">
        <authorList>
            <person name="Gilroy R."/>
        </authorList>
    </citation>
    <scope>NUCLEOTIDE SEQUENCE</scope>
    <source>
        <strain evidence="4">150</strain>
    </source>
</reference>
<dbReference type="EMBL" id="JAJJVO010000071">
    <property type="protein sequence ID" value="MCC9273546.1"/>
    <property type="molecule type" value="Genomic_DNA"/>
</dbReference>